<evidence type="ECO:0000256" key="7">
    <source>
        <dbReference type="ARBA" id="ARBA00023160"/>
    </source>
</evidence>
<evidence type="ECO:0000313" key="10">
    <source>
        <dbReference type="EMBL" id="AZA08624.1"/>
    </source>
</evidence>
<dbReference type="HAMAP" id="MF_00101">
    <property type="entry name" value="AcpS"/>
    <property type="match status" value="1"/>
</dbReference>
<dbReference type="EC" id="2.7.8.7" evidence="8"/>
<sequence>MVIGTDLVFVPEFARQLEVPGSRFEAVFSAQELRVAGQKADRAQHLAGRWAAKEAFIKAWGQSRYGQPPLLEDAPSVWAEIEVIPDAFGRVAYRFHGHVAEHLSQAKVALSISHDGDYAIAQCLLEVG</sequence>
<feature type="binding site" evidence="8">
    <location>
        <position position="54"/>
    </location>
    <ligand>
        <name>Mg(2+)</name>
        <dbReference type="ChEBI" id="CHEBI:18420"/>
    </ligand>
</feature>
<evidence type="ECO:0000256" key="1">
    <source>
        <dbReference type="ARBA" id="ARBA00022516"/>
    </source>
</evidence>
<dbReference type="NCBIfam" id="NF000831">
    <property type="entry name" value="PRK00070.3-1"/>
    <property type="match status" value="1"/>
</dbReference>
<comment type="subcellular location">
    <subcellularLocation>
        <location evidence="8">Cytoplasm</location>
    </subcellularLocation>
</comment>
<evidence type="ECO:0000256" key="8">
    <source>
        <dbReference type="HAMAP-Rule" id="MF_00101"/>
    </source>
</evidence>
<evidence type="ECO:0000256" key="3">
    <source>
        <dbReference type="ARBA" id="ARBA00022723"/>
    </source>
</evidence>
<dbReference type="Proteomes" id="UP000271426">
    <property type="component" value="Chromosome"/>
</dbReference>
<comment type="function">
    <text evidence="8">Transfers the 4'-phosphopantetheine moiety from coenzyme A to a Ser of acyl-carrier-protein.</text>
</comment>
<keyword evidence="5 8" id="KW-0460">Magnesium</keyword>
<comment type="similarity">
    <text evidence="8">Belongs to the P-Pant transferase superfamily. AcpS family.</text>
</comment>
<dbReference type="InterPro" id="IPR004568">
    <property type="entry name" value="Ppantetheine-prot_Trfase_dom"/>
</dbReference>
<dbReference type="EMBL" id="CP033898">
    <property type="protein sequence ID" value="AZA08624.1"/>
    <property type="molecule type" value="Genomic_DNA"/>
</dbReference>
<comment type="catalytic activity">
    <reaction evidence="8">
        <text>apo-[ACP] + CoA = holo-[ACP] + adenosine 3',5'-bisphosphate + H(+)</text>
        <dbReference type="Rhea" id="RHEA:12068"/>
        <dbReference type="Rhea" id="RHEA-COMP:9685"/>
        <dbReference type="Rhea" id="RHEA-COMP:9690"/>
        <dbReference type="ChEBI" id="CHEBI:15378"/>
        <dbReference type="ChEBI" id="CHEBI:29999"/>
        <dbReference type="ChEBI" id="CHEBI:57287"/>
        <dbReference type="ChEBI" id="CHEBI:58343"/>
        <dbReference type="ChEBI" id="CHEBI:64479"/>
        <dbReference type="EC" id="2.7.8.7"/>
    </reaction>
</comment>
<dbReference type="GO" id="GO:0008897">
    <property type="term" value="F:holo-[acyl-carrier-protein] synthase activity"/>
    <property type="evidence" value="ECO:0007669"/>
    <property type="project" value="UniProtKB-UniRule"/>
</dbReference>
<evidence type="ECO:0000256" key="2">
    <source>
        <dbReference type="ARBA" id="ARBA00022679"/>
    </source>
</evidence>
<accession>A0A3G6IXD5</accession>
<keyword evidence="11" id="KW-1185">Reference proteome</keyword>
<dbReference type="Pfam" id="PF01648">
    <property type="entry name" value="ACPS"/>
    <property type="match status" value="1"/>
</dbReference>
<dbReference type="RefSeq" id="WP_123959642.1">
    <property type="nucleotide sequence ID" value="NZ_CP033898.1"/>
</dbReference>
<name>A0A3G6IXD5_9CORY</name>
<dbReference type="InterPro" id="IPR037143">
    <property type="entry name" value="4-PPantetheinyl_Trfase_dom_sf"/>
</dbReference>
<keyword evidence="4 8" id="KW-0276">Fatty acid metabolism</keyword>
<reference evidence="10 11" key="1">
    <citation type="submission" date="2018-11" db="EMBL/GenBank/DDBJ databases">
        <authorList>
            <person name="Kleinhagauer T."/>
            <person name="Glaeser S.P."/>
            <person name="Spergser J."/>
            <person name="Ruckert C."/>
            <person name="Kaempfer P."/>
            <person name="Busse H.-J."/>
        </authorList>
    </citation>
    <scope>NUCLEOTIDE SEQUENCE [LARGE SCALE GENOMIC DNA]</scope>
    <source>
        <strain evidence="10 11">812CH</strain>
    </source>
</reference>
<evidence type="ECO:0000313" key="11">
    <source>
        <dbReference type="Proteomes" id="UP000271426"/>
    </source>
</evidence>
<evidence type="ECO:0000256" key="6">
    <source>
        <dbReference type="ARBA" id="ARBA00023098"/>
    </source>
</evidence>
<keyword evidence="1 8" id="KW-0444">Lipid biosynthesis</keyword>
<keyword evidence="2 8" id="KW-0808">Transferase</keyword>
<comment type="cofactor">
    <cofactor evidence="8">
        <name>Mg(2+)</name>
        <dbReference type="ChEBI" id="CHEBI:18420"/>
    </cofactor>
</comment>
<dbReference type="OrthoDB" id="517356at2"/>
<dbReference type="Gene3D" id="3.90.470.20">
    <property type="entry name" value="4'-phosphopantetheinyl transferase domain"/>
    <property type="match status" value="1"/>
</dbReference>
<gene>
    <name evidence="8 10" type="primary">acpS</name>
    <name evidence="10" type="ORF">CPPEL_02440</name>
</gene>
<dbReference type="SUPFAM" id="SSF56214">
    <property type="entry name" value="4'-phosphopantetheinyl transferase"/>
    <property type="match status" value="1"/>
</dbReference>
<dbReference type="GO" id="GO:0006633">
    <property type="term" value="P:fatty acid biosynthetic process"/>
    <property type="evidence" value="ECO:0007669"/>
    <property type="project" value="UniProtKB-UniRule"/>
</dbReference>
<keyword evidence="3 8" id="KW-0479">Metal-binding</keyword>
<dbReference type="GO" id="GO:0005737">
    <property type="term" value="C:cytoplasm"/>
    <property type="evidence" value="ECO:0007669"/>
    <property type="project" value="UniProtKB-SubCell"/>
</dbReference>
<dbReference type="KEGG" id="cpso:CPPEL_02440"/>
<feature type="domain" description="4'-phosphopantetheinyl transferase" evidence="9">
    <location>
        <begin position="3"/>
        <end position="123"/>
    </location>
</feature>
<dbReference type="GO" id="GO:0000287">
    <property type="term" value="F:magnesium ion binding"/>
    <property type="evidence" value="ECO:0007669"/>
    <property type="project" value="UniProtKB-UniRule"/>
</dbReference>
<dbReference type="NCBIfam" id="TIGR00556">
    <property type="entry name" value="pantethn_trn"/>
    <property type="match status" value="1"/>
</dbReference>
<protein>
    <recommendedName>
        <fullName evidence="8">Holo-[acyl-carrier-protein] synthase</fullName>
        <shortName evidence="8">Holo-ACP synthase</shortName>
        <ecNumber evidence="8">2.7.8.7</ecNumber>
    </recommendedName>
    <alternativeName>
        <fullName evidence="8">4'-phosphopantetheinyl transferase AcpS</fullName>
    </alternativeName>
</protein>
<evidence type="ECO:0000259" key="9">
    <source>
        <dbReference type="Pfam" id="PF01648"/>
    </source>
</evidence>
<dbReference type="AlphaFoldDB" id="A0A3G6IXD5"/>
<keyword evidence="6 8" id="KW-0443">Lipid metabolism</keyword>
<proteinExistence type="inferred from homology"/>
<organism evidence="10 11">
    <name type="scientific">Corynebacterium pseudopelargi</name>
    <dbReference type="NCBI Taxonomy" id="2080757"/>
    <lineage>
        <taxon>Bacteria</taxon>
        <taxon>Bacillati</taxon>
        <taxon>Actinomycetota</taxon>
        <taxon>Actinomycetes</taxon>
        <taxon>Mycobacteriales</taxon>
        <taxon>Corynebacteriaceae</taxon>
        <taxon>Corynebacterium</taxon>
    </lineage>
</organism>
<feature type="binding site" evidence="8">
    <location>
        <position position="6"/>
    </location>
    <ligand>
        <name>Mg(2+)</name>
        <dbReference type="ChEBI" id="CHEBI:18420"/>
    </ligand>
</feature>
<evidence type="ECO:0000256" key="4">
    <source>
        <dbReference type="ARBA" id="ARBA00022832"/>
    </source>
</evidence>
<dbReference type="InterPro" id="IPR002582">
    <property type="entry name" value="ACPS"/>
</dbReference>
<evidence type="ECO:0000256" key="5">
    <source>
        <dbReference type="ARBA" id="ARBA00022842"/>
    </source>
</evidence>
<dbReference type="InterPro" id="IPR008278">
    <property type="entry name" value="4-PPantetheinyl_Trfase_dom"/>
</dbReference>
<keyword evidence="8" id="KW-0963">Cytoplasm</keyword>
<keyword evidence="7 8" id="KW-0275">Fatty acid biosynthesis</keyword>